<evidence type="ECO:0000313" key="7">
    <source>
        <dbReference type="EMBL" id="RPA60964.1"/>
    </source>
</evidence>
<gene>
    <name evidence="7" type="ORF">EF384_02820</name>
</gene>
<dbReference type="GO" id="GO:0046872">
    <property type="term" value="F:metal ion binding"/>
    <property type="evidence" value="ECO:0007669"/>
    <property type="project" value="UniProtKB-KW"/>
</dbReference>
<keyword evidence="3 6" id="KW-0808">Transferase</keyword>
<dbReference type="GO" id="GO:0004659">
    <property type="term" value="F:prenyltransferase activity"/>
    <property type="evidence" value="ECO:0007669"/>
    <property type="project" value="InterPro"/>
</dbReference>
<dbReference type="SFLD" id="SFLDS00005">
    <property type="entry name" value="Isoprenoid_Synthase_Type_I"/>
    <property type="match status" value="1"/>
</dbReference>
<proteinExistence type="inferred from homology"/>
<evidence type="ECO:0000256" key="5">
    <source>
        <dbReference type="ARBA" id="ARBA00022842"/>
    </source>
</evidence>
<dbReference type="OrthoDB" id="9805316at2"/>
<reference evidence="7 8" key="1">
    <citation type="submission" date="2018-11" db="EMBL/GenBank/DDBJ databases">
        <title>Aerococcus sp. SJQ22, whole genome shotgun sequence.</title>
        <authorList>
            <person name="Sun L."/>
            <person name="Gao X."/>
            <person name="Chen W."/>
            <person name="Huang K."/>
        </authorList>
    </citation>
    <scope>NUCLEOTIDE SEQUENCE [LARGE SCALE GENOMIC DNA]</scope>
    <source>
        <strain evidence="7 8">SJQ22</strain>
    </source>
</reference>
<organism evidence="7 8">
    <name type="scientific">Aerococcus agrisoli</name>
    <dbReference type="NCBI Taxonomy" id="2487350"/>
    <lineage>
        <taxon>Bacteria</taxon>
        <taxon>Bacillati</taxon>
        <taxon>Bacillota</taxon>
        <taxon>Bacilli</taxon>
        <taxon>Lactobacillales</taxon>
        <taxon>Aerococcaceae</taxon>
        <taxon>Aerococcus</taxon>
    </lineage>
</organism>
<protein>
    <submittedName>
        <fullName evidence="7">Polyprenyl synthetase family protein</fullName>
    </submittedName>
</protein>
<comment type="caution">
    <text evidence="7">The sequence shown here is derived from an EMBL/GenBank/DDBJ whole genome shotgun (WGS) entry which is preliminary data.</text>
</comment>
<dbReference type="InterPro" id="IPR033749">
    <property type="entry name" value="Polyprenyl_synt_CS"/>
</dbReference>
<dbReference type="InterPro" id="IPR000092">
    <property type="entry name" value="Polyprenyl_synt"/>
</dbReference>
<sequence length="326" mass="36630">MLQYWIQYPKLHKQLKAVTQILSDHMVVSNPDVQEALLSLTKSGGKMLRPAMFLLFTQFGDKTKQDQDRLNNIAASLEILHMATLIHDDVIDDSPLRRGQVTIQSQYGKDVAVYTGDFLFTQFFDLIIDNVDDREYLNINAQTMERILLGELNQMYKRFDQAETVEEYLENITGKTAELFWLAAMEGAHFGGTRDDVTKLAGSIGKNIGMAFQVLDDILDYVSDTETLKKPVLEDLTQGIYTLPLLLAKAQAPEAFAPILGKRQHITDDDAKTIAQLVDQYDGVTKAKAYANSYTDAALDAIAQLPDIKAKKVLQGVTKELLERSY</sequence>
<keyword evidence="8" id="KW-1185">Reference proteome</keyword>
<dbReference type="SUPFAM" id="SSF48576">
    <property type="entry name" value="Terpenoid synthases"/>
    <property type="match status" value="1"/>
</dbReference>
<dbReference type="Proteomes" id="UP000273977">
    <property type="component" value="Unassembled WGS sequence"/>
</dbReference>
<evidence type="ECO:0000256" key="6">
    <source>
        <dbReference type="RuleBase" id="RU004466"/>
    </source>
</evidence>
<dbReference type="PROSITE" id="PS00444">
    <property type="entry name" value="POLYPRENYL_SYNTHASE_2"/>
    <property type="match status" value="1"/>
</dbReference>
<dbReference type="PANTHER" id="PTHR12001">
    <property type="entry name" value="GERANYLGERANYL PYROPHOSPHATE SYNTHASE"/>
    <property type="match status" value="1"/>
</dbReference>
<comment type="similarity">
    <text evidence="2 6">Belongs to the FPP/GGPP synthase family.</text>
</comment>
<dbReference type="Gene3D" id="1.10.600.10">
    <property type="entry name" value="Farnesyl Diphosphate Synthase"/>
    <property type="match status" value="1"/>
</dbReference>
<dbReference type="Pfam" id="PF00348">
    <property type="entry name" value="polyprenyl_synt"/>
    <property type="match status" value="1"/>
</dbReference>
<dbReference type="EMBL" id="RKMG01000006">
    <property type="protein sequence ID" value="RPA60964.1"/>
    <property type="molecule type" value="Genomic_DNA"/>
</dbReference>
<accession>A0A3N4H713</accession>
<keyword evidence="4" id="KW-0479">Metal-binding</keyword>
<name>A0A3N4H713_9LACT</name>
<evidence type="ECO:0000313" key="8">
    <source>
        <dbReference type="Proteomes" id="UP000273977"/>
    </source>
</evidence>
<evidence type="ECO:0000256" key="2">
    <source>
        <dbReference type="ARBA" id="ARBA00006706"/>
    </source>
</evidence>
<dbReference type="CDD" id="cd00685">
    <property type="entry name" value="Trans_IPPS_HT"/>
    <property type="match status" value="1"/>
</dbReference>
<dbReference type="GO" id="GO:0008299">
    <property type="term" value="P:isoprenoid biosynthetic process"/>
    <property type="evidence" value="ECO:0007669"/>
    <property type="project" value="InterPro"/>
</dbReference>
<keyword evidence="5" id="KW-0460">Magnesium</keyword>
<dbReference type="PROSITE" id="PS00723">
    <property type="entry name" value="POLYPRENYL_SYNTHASE_1"/>
    <property type="match status" value="1"/>
</dbReference>
<dbReference type="AlphaFoldDB" id="A0A3N4H713"/>
<comment type="cofactor">
    <cofactor evidence="1">
        <name>Mg(2+)</name>
        <dbReference type="ChEBI" id="CHEBI:18420"/>
    </cofactor>
</comment>
<dbReference type="RefSeq" id="WP_123779478.1">
    <property type="nucleotide sequence ID" value="NZ_RKMG01000006.1"/>
</dbReference>
<evidence type="ECO:0000256" key="4">
    <source>
        <dbReference type="ARBA" id="ARBA00022723"/>
    </source>
</evidence>
<evidence type="ECO:0000256" key="3">
    <source>
        <dbReference type="ARBA" id="ARBA00022679"/>
    </source>
</evidence>
<evidence type="ECO:0000256" key="1">
    <source>
        <dbReference type="ARBA" id="ARBA00001946"/>
    </source>
</evidence>
<dbReference type="InterPro" id="IPR008949">
    <property type="entry name" value="Isoprenoid_synthase_dom_sf"/>
</dbReference>
<dbReference type="PANTHER" id="PTHR12001:SF69">
    <property type="entry name" value="ALL TRANS-POLYPRENYL-DIPHOSPHATE SYNTHASE PDSS1"/>
    <property type="match status" value="1"/>
</dbReference>